<dbReference type="AlphaFoldDB" id="X0T077"/>
<dbReference type="PRINTS" id="PR00081">
    <property type="entry name" value="GDHRDH"/>
</dbReference>
<dbReference type="SUPFAM" id="SSF51735">
    <property type="entry name" value="NAD(P)-binding Rossmann-fold domains"/>
    <property type="match status" value="1"/>
</dbReference>
<comment type="caution">
    <text evidence="2">The sequence shown here is derived from an EMBL/GenBank/DDBJ whole genome shotgun (WGS) entry which is preliminary data.</text>
</comment>
<comment type="similarity">
    <text evidence="1">Belongs to the short-chain dehydrogenases/reductases (SDR) family.</text>
</comment>
<dbReference type="NCBIfam" id="NF006070">
    <property type="entry name" value="PRK08213.1"/>
    <property type="match status" value="1"/>
</dbReference>
<evidence type="ECO:0000313" key="2">
    <source>
        <dbReference type="EMBL" id="GAF81577.1"/>
    </source>
</evidence>
<dbReference type="FunFam" id="3.40.50.720:FF:000084">
    <property type="entry name" value="Short-chain dehydrogenase reductase"/>
    <property type="match status" value="1"/>
</dbReference>
<dbReference type="Gene3D" id="3.40.50.720">
    <property type="entry name" value="NAD(P)-binding Rossmann-like Domain"/>
    <property type="match status" value="1"/>
</dbReference>
<evidence type="ECO:0008006" key="3">
    <source>
        <dbReference type="Google" id="ProtNLM"/>
    </source>
</evidence>
<dbReference type="GO" id="GO:0030497">
    <property type="term" value="P:fatty acid elongation"/>
    <property type="evidence" value="ECO:0007669"/>
    <property type="project" value="TreeGrafter"/>
</dbReference>
<dbReference type="PRINTS" id="PR00080">
    <property type="entry name" value="SDRFAMILY"/>
</dbReference>
<protein>
    <recommendedName>
        <fullName evidence="3">Gluconate 5-dehydrogenase</fullName>
    </recommendedName>
</protein>
<dbReference type="InterPro" id="IPR002347">
    <property type="entry name" value="SDR_fam"/>
</dbReference>
<accession>X0T077</accession>
<dbReference type="PANTHER" id="PTHR42760">
    <property type="entry name" value="SHORT-CHAIN DEHYDROGENASES/REDUCTASES FAMILY MEMBER"/>
    <property type="match status" value="1"/>
</dbReference>
<dbReference type="NCBIfam" id="NF005559">
    <property type="entry name" value="PRK07231.1"/>
    <property type="match status" value="1"/>
</dbReference>
<sequence>MHIRELFDLTGKVAIVTGGSRGLGKEIAIGLGEAGAKVVITARREQWLTPACEELTGLGIECLAVTGDVSDPESVKVIVAEALGKWGKIDILVNNAGITWGAPADQMPLDKWDSVMDVNAKGTLICCQQVFPVMVKQEGGSIINIASVAGVTGIDPEVMQAISYHTSKAAIVIMTKQLAVEWAAHNIRVNAIAPAFFVTRMAEALIERGGEKLTRWLPMGRTGREGEIKGTAVFLASEASSFITGQVICLDGGQTAW</sequence>
<reference evidence="2" key="1">
    <citation type="journal article" date="2014" name="Front. Microbiol.">
        <title>High frequency of phylogenetically diverse reductive dehalogenase-homologous genes in deep subseafloor sedimentary metagenomes.</title>
        <authorList>
            <person name="Kawai M."/>
            <person name="Futagami T."/>
            <person name="Toyoda A."/>
            <person name="Takaki Y."/>
            <person name="Nishi S."/>
            <person name="Hori S."/>
            <person name="Arai W."/>
            <person name="Tsubouchi T."/>
            <person name="Morono Y."/>
            <person name="Uchiyama I."/>
            <person name="Ito T."/>
            <person name="Fujiyama A."/>
            <person name="Inagaki F."/>
            <person name="Takami H."/>
        </authorList>
    </citation>
    <scope>NUCLEOTIDE SEQUENCE</scope>
    <source>
        <strain evidence="2">Expedition CK06-06</strain>
    </source>
</reference>
<name>X0T077_9ZZZZ</name>
<gene>
    <name evidence="2" type="ORF">S01H1_06500</name>
</gene>
<proteinExistence type="inferred from homology"/>
<evidence type="ECO:0000256" key="1">
    <source>
        <dbReference type="ARBA" id="ARBA00006484"/>
    </source>
</evidence>
<dbReference type="InterPro" id="IPR036291">
    <property type="entry name" value="NAD(P)-bd_dom_sf"/>
</dbReference>
<organism evidence="2">
    <name type="scientific">marine sediment metagenome</name>
    <dbReference type="NCBI Taxonomy" id="412755"/>
    <lineage>
        <taxon>unclassified sequences</taxon>
        <taxon>metagenomes</taxon>
        <taxon>ecological metagenomes</taxon>
    </lineage>
</organism>
<dbReference type="EMBL" id="BARS01003354">
    <property type="protein sequence ID" value="GAF81577.1"/>
    <property type="molecule type" value="Genomic_DNA"/>
</dbReference>
<dbReference type="PANTHER" id="PTHR42760:SF40">
    <property type="entry name" value="3-OXOACYL-[ACYL-CARRIER-PROTEIN] REDUCTASE, CHLOROPLASTIC"/>
    <property type="match status" value="1"/>
</dbReference>
<dbReference type="GO" id="GO:0016616">
    <property type="term" value="F:oxidoreductase activity, acting on the CH-OH group of donors, NAD or NADP as acceptor"/>
    <property type="evidence" value="ECO:0007669"/>
    <property type="project" value="TreeGrafter"/>
</dbReference>
<dbReference type="Pfam" id="PF13561">
    <property type="entry name" value="adh_short_C2"/>
    <property type="match status" value="1"/>
</dbReference>